<name>A0AAE3DT49_9FIRM</name>
<feature type="domain" description="DUF4097" evidence="1">
    <location>
        <begin position="100"/>
        <end position="224"/>
    </location>
</feature>
<dbReference type="RefSeq" id="WP_227615278.1">
    <property type="nucleotide sequence ID" value="NZ_JAJEPR010000014.1"/>
</dbReference>
<reference evidence="2 3" key="1">
    <citation type="submission" date="2021-10" db="EMBL/GenBank/DDBJ databases">
        <title>Anaerobic single-cell dispensing facilitates the cultivation of human gut bacteria.</title>
        <authorList>
            <person name="Afrizal A."/>
        </authorList>
    </citation>
    <scope>NUCLEOTIDE SEQUENCE [LARGE SCALE GENOMIC DNA]</scope>
    <source>
        <strain evidence="2 3">CLA-AA-H277</strain>
    </source>
</reference>
<dbReference type="InterPro" id="IPR025164">
    <property type="entry name" value="Toastrack_DUF4097"/>
</dbReference>
<gene>
    <name evidence="2" type="ORF">LKD71_09880</name>
</gene>
<evidence type="ECO:0000313" key="3">
    <source>
        <dbReference type="Proteomes" id="UP001197875"/>
    </source>
</evidence>
<dbReference type="Proteomes" id="UP001197875">
    <property type="component" value="Unassembled WGS sequence"/>
</dbReference>
<protein>
    <submittedName>
        <fullName evidence="2">DUF4097 family beta strand repeat-containing protein</fullName>
    </submittedName>
</protein>
<evidence type="ECO:0000313" key="2">
    <source>
        <dbReference type="EMBL" id="MCC2190111.1"/>
    </source>
</evidence>
<sequence>MKRFTKISLILSGGFLLLGIVLCLTAYTMGGRVGDLSVSYDSEKHSFVTGDQIKVTEGEEQHFQNIENLDLNMGVGELTVCYGSGKDFVLRSVGTGKFFCEQNGTTLKVNSKKAQYFFGINISSFGSSKDVAIVLEVPKGTDIRKLKAQVGVGTLTVNDLQVEELDGECGVGEFDFSGEIKKFGNLKCGIGSMYLNLVGSEKDYDYSLECGMGNISLGDRDFSGLGSGQEISNGSDKKFTLECGMGEIEVDFEKEA</sequence>
<proteinExistence type="predicted"/>
<evidence type="ECO:0000259" key="1">
    <source>
        <dbReference type="Pfam" id="PF13349"/>
    </source>
</evidence>
<dbReference type="EMBL" id="JAJEPR010000014">
    <property type="protein sequence ID" value="MCC2190111.1"/>
    <property type="molecule type" value="Genomic_DNA"/>
</dbReference>
<dbReference type="AlphaFoldDB" id="A0AAE3DT49"/>
<comment type="caution">
    <text evidence="2">The sequence shown here is derived from an EMBL/GenBank/DDBJ whole genome shotgun (WGS) entry which is preliminary data.</text>
</comment>
<organism evidence="2 3">
    <name type="scientific">Fusicatenibacter faecihominis</name>
    <dbReference type="NCBI Taxonomy" id="2881276"/>
    <lineage>
        <taxon>Bacteria</taxon>
        <taxon>Bacillati</taxon>
        <taxon>Bacillota</taxon>
        <taxon>Clostridia</taxon>
        <taxon>Lachnospirales</taxon>
        <taxon>Lachnospiraceae</taxon>
        <taxon>Fusicatenibacter</taxon>
    </lineage>
</organism>
<dbReference type="Pfam" id="PF13349">
    <property type="entry name" value="DUF4097"/>
    <property type="match status" value="1"/>
</dbReference>
<keyword evidence="3" id="KW-1185">Reference proteome</keyword>
<accession>A0AAE3DT49</accession>